<dbReference type="Proteomes" id="UP001501822">
    <property type="component" value="Unassembled WGS sequence"/>
</dbReference>
<evidence type="ECO:0000313" key="3">
    <source>
        <dbReference type="Proteomes" id="UP001501822"/>
    </source>
</evidence>
<dbReference type="EMBL" id="BAAABM010000007">
    <property type="protein sequence ID" value="GAA0321546.1"/>
    <property type="molecule type" value="Genomic_DNA"/>
</dbReference>
<sequence length="226" mass="24669">MGWWRLGTDTLAESRFVVSALAETTASLLSLHKNEAAHPGERAWLDAHLPAYRAHLAADPVTALLVRSALRPGWIADFVVPPPSGAAHSAFHDELVPIRQAPADQVQRDLEVALQGPVPAKLRRTDLAGRFADLLEWSWTELVRPDWARRRRVIEADVVARTAQLGRAGWAAAFDAMRPGMRWLGEGRLQINRQDRPPRTCSGRGCCSSRSRPASAGSPGGPSAMP</sequence>
<evidence type="ECO:0000256" key="1">
    <source>
        <dbReference type="SAM" id="MobiDB-lite"/>
    </source>
</evidence>
<evidence type="ECO:0008006" key="4">
    <source>
        <dbReference type="Google" id="ProtNLM"/>
    </source>
</evidence>
<reference evidence="2 3" key="1">
    <citation type="journal article" date="2019" name="Int. J. Syst. Evol. Microbiol.">
        <title>The Global Catalogue of Microorganisms (GCM) 10K type strain sequencing project: providing services to taxonomists for standard genome sequencing and annotation.</title>
        <authorList>
            <consortium name="The Broad Institute Genomics Platform"/>
            <consortium name="The Broad Institute Genome Sequencing Center for Infectious Disease"/>
            <person name="Wu L."/>
            <person name="Ma J."/>
        </authorList>
    </citation>
    <scope>NUCLEOTIDE SEQUENCE [LARGE SCALE GENOMIC DNA]</scope>
    <source>
        <strain evidence="2 3">JCM 3146</strain>
    </source>
</reference>
<evidence type="ECO:0000313" key="2">
    <source>
        <dbReference type="EMBL" id="GAA0321546.1"/>
    </source>
</evidence>
<dbReference type="RefSeq" id="WP_252804674.1">
    <property type="nucleotide sequence ID" value="NZ_BAAABM010000007.1"/>
</dbReference>
<feature type="region of interest" description="Disordered" evidence="1">
    <location>
        <begin position="189"/>
        <end position="226"/>
    </location>
</feature>
<organism evidence="2 3">
    <name type="scientific">Actinoallomurus spadix</name>
    <dbReference type="NCBI Taxonomy" id="79912"/>
    <lineage>
        <taxon>Bacteria</taxon>
        <taxon>Bacillati</taxon>
        <taxon>Actinomycetota</taxon>
        <taxon>Actinomycetes</taxon>
        <taxon>Streptosporangiales</taxon>
        <taxon>Thermomonosporaceae</taxon>
        <taxon>Actinoallomurus</taxon>
    </lineage>
</organism>
<proteinExistence type="predicted"/>
<protein>
    <recommendedName>
        <fullName evidence="4">Transcriptional regulator</fullName>
    </recommendedName>
</protein>
<feature type="compositionally biased region" description="Low complexity" evidence="1">
    <location>
        <begin position="201"/>
        <end position="226"/>
    </location>
</feature>
<name>A0ABN0VZW8_9ACTN</name>
<gene>
    <name evidence="2" type="ORF">GCM10010151_09140</name>
</gene>
<comment type="caution">
    <text evidence="2">The sequence shown here is derived from an EMBL/GenBank/DDBJ whole genome shotgun (WGS) entry which is preliminary data.</text>
</comment>
<accession>A0ABN0VZW8</accession>
<keyword evidence="3" id="KW-1185">Reference proteome</keyword>